<dbReference type="RefSeq" id="WP_212021453.1">
    <property type="nucleotide sequence ID" value="NZ_JAAFYZ010000335.1"/>
</dbReference>
<feature type="transmembrane region" description="Helical" evidence="2">
    <location>
        <begin position="39"/>
        <end position="59"/>
    </location>
</feature>
<feature type="non-terminal residue" evidence="3">
    <location>
        <position position="1"/>
    </location>
</feature>
<name>A0ABS5L768_9ACTN</name>
<feature type="compositionally biased region" description="Low complexity" evidence="1">
    <location>
        <begin position="222"/>
        <end position="236"/>
    </location>
</feature>
<evidence type="ECO:0000313" key="4">
    <source>
        <dbReference type="Proteomes" id="UP000730482"/>
    </source>
</evidence>
<feature type="transmembrane region" description="Helical" evidence="2">
    <location>
        <begin position="12"/>
        <end position="33"/>
    </location>
</feature>
<accession>A0ABS5L768</accession>
<sequence>PLMKAVSAAPTHRVRGFLTSVVAGAALTAFISGCVAGRVMLIVVGLVLLPAYGLLYYLAVLPRLIREAPTGVPRTVTALAMIESLEAVGGADEAGDVAVRFELSVVPDEEPGFRVEFREYINLVALPRYQPRGIVVVRFPRERPLKVRILTKPTSEWAERAATAALDSVPGSASKDVPSVSGSGCLLTLLGMVVGAGAILGLFHNQVFTSDKTAAASNPPASSSSTSDTTTTTTTTVTSDVGTVSLGAGQSMLDPGTLQTSVQSVTKDDAGRQALTVVVQDDQLTIVFLPSTVKVGGFDLDSLAYDRIPALVREAESTPGIGTPQRWQATATSLGGSVTIRIVVTGDKGAGTLAADGQGKVIQHSGG</sequence>
<keyword evidence="4" id="KW-1185">Reference proteome</keyword>
<gene>
    <name evidence="3" type="ORF">KGQ19_45875</name>
</gene>
<evidence type="ECO:0000313" key="3">
    <source>
        <dbReference type="EMBL" id="MBS2554208.1"/>
    </source>
</evidence>
<keyword evidence="2" id="KW-0812">Transmembrane</keyword>
<keyword evidence="2" id="KW-1133">Transmembrane helix</keyword>
<protein>
    <submittedName>
        <fullName evidence="3">Uncharacterized protein</fullName>
    </submittedName>
</protein>
<feature type="region of interest" description="Disordered" evidence="1">
    <location>
        <begin position="213"/>
        <end position="236"/>
    </location>
</feature>
<dbReference type="EMBL" id="JAAFYZ010000335">
    <property type="protein sequence ID" value="MBS2554208.1"/>
    <property type="molecule type" value="Genomic_DNA"/>
</dbReference>
<reference evidence="3 4" key="1">
    <citation type="submission" date="2020-02" db="EMBL/GenBank/DDBJ databases">
        <title>Acidophilic actinobacteria isolated from forest soil.</title>
        <authorList>
            <person name="Golinska P."/>
        </authorList>
    </citation>
    <scope>NUCLEOTIDE SEQUENCE [LARGE SCALE GENOMIC DNA]</scope>
    <source>
        <strain evidence="3 4">NL8</strain>
    </source>
</reference>
<dbReference type="Proteomes" id="UP000730482">
    <property type="component" value="Unassembled WGS sequence"/>
</dbReference>
<keyword evidence="2" id="KW-0472">Membrane</keyword>
<proteinExistence type="predicted"/>
<organism evidence="3 4">
    <name type="scientific">Catenulispora pinistramenti</name>
    <dbReference type="NCBI Taxonomy" id="2705254"/>
    <lineage>
        <taxon>Bacteria</taxon>
        <taxon>Bacillati</taxon>
        <taxon>Actinomycetota</taxon>
        <taxon>Actinomycetes</taxon>
        <taxon>Catenulisporales</taxon>
        <taxon>Catenulisporaceae</taxon>
        <taxon>Catenulispora</taxon>
    </lineage>
</organism>
<evidence type="ECO:0000256" key="1">
    <source>
        <dbReference type="SAM" id="MobiDB-lite"/>
    </source>
</evidence>
<comment type="caution">
    <text evidence="3">The sequence shown here is derived from an EMBL/GenBank/DDBJ whole genome shotgun (WGS) entry which is preliminary data.</text>
</comment>
<evidence type="ECO:0000256" key="2">
    <source>
        <dbReference type="SAM" id="Phobius"/>
    </source>
</evidence>